<dbReference type="Proteomes" id="UP000823872">
    <property type="component" value="Chromosome B3"/>
</dbReference>
<accession>A0ABI7ZKJ8</accession>
<dbReference type="PROSITE" id="PS50092">
    <property type="entry name" value="TSP1"/>
    <property type="match status" value="5"/>
</dbReference>
<name>A0ABI7ZKJ8_FELCA</name>
<dbReference type="InterPro" id="IPR013098">
    <property type="entry name" value="Ig_I-set"/>
</dbReference>
<dbReference type="Pfam" id="PF00014">
    <property type="entry name" value="Kunitz_BPTI"/>
    <property type="match status" value="1"/>
</dbReference>
<feature type="domain" description="Ig-like" evidence="8">
    <location>
        <begin position="1129"/>
        <end position="1218"/>
    </location>
</feature>
<dbReference type="InterPro" id="IPR020901">
    <property type="entry name" value="Prtase_inh_Kunz-CS"/>
</dbReference>
<dbReference type="Pfam" id="PF19236">
    <property type="entry name" value="ADAMTS_CR_3"/>
    <property type="match status" value="1"/>
</dbReference>
<keyword evidence="5" id="KW-1015">Disulfide bond</keyword>
<feature type="region of interest" description="Disordered" evidence="6">
    <location>
        <begin position="1089"/>
        <end position="1117"/>
    </location>
</feature>
<gene>
    <name evidence="10" type="primary">PAPLN</name>
</gene>
<feature type="region of interest" description="Disordered" evidence="6">
    <location>
        <begin position="1020"/>
        <end position="1048"/>
    </location>
</feature>
<protein>
    <recommendedName>
        <fullName evidence="12">Papilin, proteoglycan like sulfated glycoprotein</fullName>
    </recommendedName>
</protein>
<dbReference type="InterPro" id="IPR036179">
    <property type="entry name" value="Ig-like_dom_sf"/>
</dbReference>
<dbReference type="SMART" id="SM00409">
    <property type="entry name" value="IG"/>
    <property type="match status" value="3"/>
</dbReference>
<dbReference type="PRINTS" id="PR01857">
    <property type="entry name" value="ADAMTSFAMILY"/>
</dbReference>
<dbReference type="Pfam" id="PF00090">
    <property type="entry name" value="TSP_1"/>
    <property type="match status" value="1"/>
</dbReference>
<dbReference type="Pfam" id="PF16626">
    <property type="entry name" value="Papilin_u7"/>
    <property type="match status" value="1"/>
</dbReference>
<feature type="region of interest" description="Disordered" evidence="6">
    <location>
        <begin position="768"/>
        <end position="804"/>
    </location>
</feature>
<organism evidence="10 11">
    <name type="scientific">Felis catus</name>
    <name type="common">Cat</name>
    <name type="synonym">Felis silvestris catus</name>
    <dbReference type="NCBI Taxonomy" id="9685"/>
    <lineage>
        <taxon>Eukaryota</taxon>
        <taxon>Metazoa</taxon>
        <taxon>Chordata</taxon>
        <taxon>Craniata</taxon>
        <taxon>Vertebrata</taxon>
        <taxon>Euteleostomi</taxon>
        <taxon>Mammalia</taxon>
        <taxon>Eutheria</taxon>
        <taxon>Laurasiatheria</taxon>
        <taxon>Carnivora</taxon>
        <taxon>Feliformia</taxon>
        <taxon>Felidae</taxon>
        <taxon>Felinae</taxon>
        <taxon>Felis</taxon>
    </lineage>
</organism>
<dbReference type="Gene3D" id="2.60.120.830">
    <property type="match status" value="1"/>
</dbReference>
<feature type="domain" description="Ig-like" evidence="8">
    <location>
        <begin position="1223"/>
        <end position="1308"/>
    </location>
</feature>
<reference evidence="10" key="3">
    <citation type="submission" date="2025-09" db="UniProtKB">
        <authorList>
            <consortium name="Ensembl"/>
        </authorList>
    </citation>
    <scope>IDENTIFICATION</scope>
    <source>
        <strain evidence="10">breed Abyssinian</strain>
    </source>
</reference>
<dbReference type="PANTHER" id="PTHR13723">
    <property type="entry name" value="ADAMTS A DISINTEGRIN AND METALLOPROTEASE WITH THROMBOSPONDIN MOTIFS PROTEASE"/>
    <property type="match status" value="1"/>
</dbReference>
<dbReference type="InterPro" id="IPR050439">
    <property type="entry name" value="ADAMTS_ADAMTS-like"/>
</dbReference>
<feature type="domain" description="PLAC" evidence="9">
    <location>
        <begin position="1321"/>
        <end position="1360"/>
    </location>
</feature>
<dbReference type="SMART" id="SM00406">
    <property type="entry name" value="IGv"/>
    <property type="match status" value="3"/>
</dbReference>
<dbReference type="GeneTree" id="ENSGT00940000156891"/>
<dbReference type="Pfam" id="PF05986">
    <property type="entry name" value="ADAMTS_spacer1"/>
    <property type="match status" value="1"/>
</dbReference>
<dbReference type="Gene3D" id="2.60.40.10">
    <property type="entry name" value="Immunoglobulins"/>
    <property type="match status" value="3"/>
</dbReference>
<evidence type="ECO:0000256" key="4">
    <source>
        <dbReference type="ARBA" id="ARBA00022737"/>
    </source>
</evidence>
<dbReference type="InterPro" id="IPR003598">
    <property type="entry name" value="Ig_sub2"/>
</dbReference>
<evidence type="ECO:0000256" key="1">
    <source>
        <dbReference type="ARBA" id="ARBA00004613"/>
    </source>
</evidence>
<dbReference type="InterPro" id="IPR045371">
    <property type="entry name" value="ADAMTS_CR_3"/>
</dbReference>
<dbReference type="PROSITE" id="PS50279">
    <property type="entry name" value="BPTI_KUNITZ_2"/>
    <property type="match status" value="1"/>
</dbReference>
<feature type="region of interest" description="Disordered" evidence="6">
    <location>
        <begin position="628"/>
        <end position="711"/>
    </location>
</feature>
<reference evidence="10" key="2">
    <citation type="submission" date="2025-08" db="UniProtKB">
        <authorList>
            <consortium name="Ensembl"/>
        </authorList>
    </citation>
    <scope>IDENTIFICATION</scope>
    <source>
        <strain evidence="10">breed Abyssinian</strain>
    </source>
</reference>
<evidence type="ECO:0000256" key="5">
    <source>
        <dbReference type="ARBA" id="ARBA00023157"/>
    </source>
</evidence>
<evidence type="ECO:0000313" key="11">
    <source>
        <dbReference type="Proteomes" id="UP000823872"/>
    </source>
</evidence>
<dbReference type="InterPro" id="IPR007110">
    <property type="entry name" value="Ig-like_dom"/>
</dbReference>
<sequence>MEGKPSSGTDPRGCSTGHCRGAGAFHWDWGWVSAGLAGAGGGGDMGRGEASQRQGEKVQPPQAFRAARPTSHSRGGHRRSSAACPARPETQAEMQAEIRMFLLVPLLLAPAPGSSAPKVRRQSDLWGPWGSWGPCSRTCGGGISFRERPCYSQRTDGGSSCVGPVRSHRSCHTESCPTGARDFRAEQCAQFDGQDFQGKRYKWLPYYGAPNKCELNCIPKGENFYYKHREAVVDGTPCEPGKRDVCVEGSCRAVGCDHNLDSSKEEDKCLQCGGDGTTCYPVTGTFDANDLSRGYNQILIIPSGATSIRVEEAAASRNFLAVKSIRGEYYLNGHWTIGGAWALPVASTVLHYERGAEGDLAPERLLARGPTSEPLVIELLSQEPNPGVSYEYHLPLGSPRPGFHWSHGSWSDCSTECGGGHQSRPVFCTTDNEVYPDHMCQPQLRPTDHRPCSTHPCPQTKRWKTGPWSPCSASCGGGSQSRSVYCVLSDGAGVQEATEEAGCAGLPGKPPTVRPCNLQRCASWSAEPWGECSVSCGAGIRKRSVTCRGDEGSLLQATACPLEDRPPVSEPCAHEDCPPVSDQAWHVGAWGLCSKSCSSGTRRRQVVCALGPPSRCGSLAQSKPGEVEPCNTQPCHLPPGVPSMQDMHSSPGDPRISLGPQAAPTSDSRGQWWARQEQPSAQGIPTGAQGLHLPAPAPSFQQSPHRQSGLAPHDCRLSPYGCCPDGHTVSLGPQWQGCPGASCQQSRYGCCPDGVSVAEGPHQAGCAASYSSDKTGRRPVSRAVASTAPKAHQPQAQQKEPSECQGSRFGCCYDNVASAAGPLGEGCVGQPSYAYPVRCLLPSAHGSCTDWAARWYFVPSVGQCNRFWYGGCHGNGNNFASEEECVSSCRGRQQEPPRPEPGASGQSTHRDGGGSGPGGQQEAGGHRTGATVQTRPLPSGGLWWRDREPGPGEEGHAQAFGERPLGQELGPSAPGLGGDAGRPAAPSHSSSYRISLAGSEPALVQAALGHLVRLFCQDDTSPEPHARWQKDGRPISSDRHKLQPDGSLVISPLRAEDTGTYSCGSSRPGRDSQKIQLRVTGGDVAVLSEAEPRHFPQTRDPAQGHSPRESSLVGNAGGLGAVSSLQIRPTTRLLLDRNQPRVVDARPGQRIRLTCRAEGFPPPAIEWQRDGQPLSSPRHQLQPDGSLVISHVAPEDGGFYACVAFNGQDRDQRWVQLRVLGELAITELPSTMLVPEGDTARLLCVVTGESVNIRWSRNGLPVRADGHRVYQSPDGTLLIHNLQPRDEGSYTCSAYRGSQAVSRSTEVKVGPPALAAQSRDLSRECMDQPELANCDLILQAQLCGNEYYSSFCCASCSRFQPHARPVWQQG</sequence>
<comment type="subcellular location">
    <subcellularLocation>
        <location evidence="1">Secreted</location>
    </subcellularLocation>
</comment>
<dbReference type="Pfam" id="PF07679">
    <property type="entry name" value="I-set"/>
    <property type="match status" value="1"/>
</dbReference>
<dbReference type="SUPFAM" id="SSF57362">
    <property type="entry name" value="BPTI-like"/>
    <property type="match status" value="1"/>
</dbReference>
<evidence type="ECO:0008006" key="12">
    <source>
        <dbReference type="Google" id="ProtNLM"/>
    </source>
</evidence>
<feature type="compositionally biased region" description="Basic and acidic residues" evidence="6">
    <location>
        <begin position="944"/>
        <end position="956"/>
    </location>
</feature>
<keyword evidence="3" id="KW-0732">Signal</keyword>
<dbReference type="Pfam" id="PF19030">
    <property type="entry name" value="TSP1_ADAMTS"/>
    <property type="match status" value="4"/>
</dbReference>
<dbReference type="Pfam" id="PF08686">
    <property type="entry name" value="PLAC"/>
    <property type="match status" value="1"/>
</dbReference>
<feature type="region of interest" description="Disordered" evidence="6">
    <location>
        <begin position="40"/>
        <end position="86"/>
    </location>
</feature>
<dbReference type="InterPro" id="IPR013783">
    <property type="entry name" value="Ig-like_fold"/>
</dbReference>
<dbReference type="PROSITE" id="PS00280">
    <property type="entry name" value="BPTI_KUNITZ_1"/>
    <property type="match status" value="1"/>
</dbReference>
<keyword evidence="2" id="KW-0964">Secreted</keyword>
<dbReference type="InterPro" id="IPR002223">
    <property type="entry name" value="Kunitz_BPTI"/>
</dbReference>
<dbReference type="PROSITE" id="PS50900">
    <property type="entry name" value="PLAC"/>
    <property type="match status" value="1"/>
</dbReference>
<feature type="compositionally biased region" description="Gly residues" evidence="6">
    <location>
        <begin position="913"/>
        <end position="922"/>
    </location>
</feature>
<proteinExistence type="predicted"/>
<dbReference type="SUPFAM" id="SSF48726">
    <property type="entry name" value="Immunoglobulin"/>
    <property type="match status" value="3"/>
</dbReference>
<dbReference type="SMART" id="SM00131">
    <property type="entry name" value="KU"/>
    <property type="match status" value="1"/>
</dbReference>
<feature type="region of interest" description="Disordered" evidence="6">
    <location>
        <begin position="890"/>
        <end position="993"/>
    </location>
</feature>
<dbReference type="SUPFAM" id="SSF82895">
    <property type="entry name" value="TSP-1 type 1 repeat"/>
    <property type="match status" value="5"/>
</dbReference>
<dbReference type="Ensembl" id="ENSFCTT00005065014.1">
    <property type="protein sequence ID" value="ENSFCTP00005047115.1"/>
    <property type="gene ID" value="ENSFCTG00005022438.1"/>
</dbReference>
<evidence type="ECO:0000259" key="7">
    <source>
        <dbReference type="PROSITE" id="PS50279"/>
    </source>
</evidence>
<dbReference type="PROSITE" id="PS50835">
    <property type="entry name" value="IG_LIKE"/>
    <property type="match status" value="3"/>
</dbReference>
<keyword evidence="11" id="KW-1185">Reference proteome</keyword>
<feature type="compositionally biased region" description="Basic and acidic residues" evidence="6">
    <location>
        <begin position="1022"/>
        <end position="1043"/>
    </location>
</feature>
<dbReference type="SMART" id="SM00209">
    <property type="entry name" value="TSP1"/>
    <property type="match status" value="5"/>
</dbReference>
<dbReference type="Pfam" id="PF13927">
    <property type="entry name" value="Ig_3"/>
    <property type="match status" value="2"/>
</dbReference>
<dbReference type="SMART" id="SM00408">
    <property type="entry name" value="IGc2"/>
    <property type="match status" value="3"/>
</dbReference>
<dbReference type="Gene3D" id="2.20.100.10">
    <property type="entry name" value="Thrombospondin type-1 (TSP1) repeat"/>
    <property type="match status" value="5"/>
</dbReference>
<dbReference type="InterPro" id="IPR010294">
    <property type="entry name" value="ADAMTS_spacer1"/>
</dbReference>
<evidence type="ECO:0000259" key="8">
    <source>
        <dbReference type="PROSITE" id="PS50835"/>
    </source>
</evidence>
<dbReference type="InterPro" id="IPR010909">
    <property type="entry name" value="PLAC"/>
</dbReference>
<dbReference type="CDD" id="cd22635">
    <property type="entry name" value="Kunitz_papilin"/>
    <property type="match status" value="1"/>
</dbReference>
<evidence type="ECO:0000313" key="10">
    <source>
        <dbReference type="Ensembl" id="ENSFCTP00005047115.1"/>
    </source>
</evidence>
<evidence type="ECO:0000256" key="6">
    <source>
        <dbReference type="SAM" id="MobiDB-lite"/>
    </source>
</evidence>
<dbReference type="InterPro" id="IPR003599">
    <property type="entry name" value="Ig_sub"/>
</dbReference>
<dbReference type="Gene3D" id="4.10.410.10">
    <property type="entry name" value="Pancreatic trypsin inhibitor Kunitz domain"/>
    <property type="match status" value="1"/>
</dbReference>
<dbReference type="PANTHER" id="PTHR13723:SF281">
    <property type="entry name" value="PAPILIN"/>
    <property type="match status" value="1"/>
</dbReference>
<keyword evidence="4" id="KW-0677">Repeat</keyword>
<reference evidence="10 11" key="1">
    <citation type="submission" date="2021-02" db="EMBL/GenBank/DDBJ databases">
        <title>Safari Cat Assemblies.</title>
        <authorList>
            <person name="Bredemeyer K.R."/>
            <person name="Murphy W.J."/>
        </authorList>
    </citation>
    <scope>NUCLEOTIDE SEQUENCE [LARGE SCALE GENOMIC DNA]</scope>
</reference>
<evidence type="ECO:0000259" key="9">
    <source>
        <dbReference type="PROSITE" id="PS50900"/>
    </source>
</evidence>
<evidence type="ECO:0000256" key="3">
    <source>
        <dbReference type="ARBA" id="ARBA00022729"/>
    </source>
</evidence>
<dbReference type="InterPro" id="IPR036383">
    <property type="entry name" value="TSP1_rpt_sf"/>
</dbReference>
<feature type="compositionally biased region" description="Low complexity" evidence="6">
    <location>
        <begin position="788"/>
        <end position="799"/>
    </location>
</feature>
<dbReference type="InterPro" id="IPR013273">
    <property type="entry name" value="ADAMTS/ADAMTS-like"/>
</dbReference>
<dbReference type="PRINTS" id="PR00759">
    <property type="entry name" value="BASICPTASE"/>
</dbReference>
<feature type="domain" description="BPTI/Kunitz inhibitor" evidence="7">
    <location>
        <begin position="839"/>
        <end position="889"/>
    </location>
</feature>
<evidence type="ECO:0000256" key="2">
    <source>
        <dbReference type="ARBA" id="ARBA00022525"/>
    </source>
</evidence>
<dbReference type="InterPro" id="IPR000884">
    <property type="entry name" value="TSP1_rpt"/>
</dbReference>
<dbReference type="InterPro" id="IPR036880">
    <property type="entry name" value="Kunitz_BPTI_sf"/>
</dbReference>
<feature type="domain" description="Ig-like" evidence="8">
    <location>
        <begin position="986"/>
        <end position="1080"/>
    </location>
</feature>
<dbReference type="InterPro" id="IPR013106">
    <property type="entry name" value="Ig_V-set"/>
</dbReference>